<keyword evidence="2" id="KW-0472">Membrane</keyword>
<dbReference type="AlphaFoldDB" id="A0A517NVV8"/>
<proteinExistence type="predicted"/>
<gene>
    <name evidence="3" type="ORF">K239x_32450</name>
</gene>
<dbReference type="EMBL" id="CP036526">
    <property type="protein sequence ID" value="QDT11251.1"/>
    <property type="molecule type" value="Genomic_DNA"/>
</dbReference>
<evidence type="ECO:0000313" key="4">
    <source>
        <dbReference type="Proteomes" id="UP000319817"/>
    </source>
</evidence>
<evidence type="ECO:0000313" key="3">
    <source>
        <dbReference type="EMBL" id="QDT11251.1"/>
    </source>
</evidence>
<feature type="transmembrane region" description="Helical" evidence="2">
    <location>
        <begin position="16"/>
        <end position="35"/>
    </location>
</feature>
<feature type="transmembrane region" description="Helical" evidence="2">
    <location>
        <begin position="298"/>
        <end position="317"/>
    </location>
</feature>
<accession>A0A517NVV8</accession>
<dbReference type="OrthoDB" id="236733at2"/>
<keyword evidence="2" id="KW-1133">Transmembrane helix</keyword>
<keyword evidence="4" id="KW-1185">Reference proteome</keyword>
<feature type="compositionally biased region" description="Low complexity" evidence="1">
    <location>
        <begin position="383"/>
        <end position="400"/>
    </location>
</feature>
<dbReference type="RefSeq" id="WP_145419123.1">
    <property type="nucleotide sequence ID" value="NZ_CP036526.1"/>
</dbReference>
<protein>
    <submittedName>
        <fullName evidence="3">Uncharacterized protein</fullName>
    </submittedName>
</protein>
<dbReference type="Proteomes" id="UP000319817">
    <property type="component" value="Chromosome"/>
</dbReference>
<feature type="transmembrane region" description="Helical" evidence="2">
    <location>
        <begin position="235"/>
        <end position="255"/>
    </location>
</feature>
<organism evidence="3 4">
    <name type="scientific">Stieleria marina</name>
    <dbReference type="NCBI Taxonomy" id="1930275"/>
    <lineage>
        <taxon>Bacteria</taxon>
        <taxon>Pseudomonadati</taxon>
        <taxon>Planctomycetota</taxon>
        <taxon>Planctomycetia</taxon>
        <taxon>Pirellulales</taxon>
        <taxon>Pirellulaceae</taxon>
        <taxon>Stieleria</taxon>
    </lineage>
</organism>
<keyword evidence="2" id="KW-0812">Transmembrane</keyword>
<name>A0A517NVV8_9BACT</name>
<feature type="transmembrane region" description="Helical" evidence="2">
    <location>
        <begin position="267"/>
        <end position="286"/>
    </location>
</feature>
<feature type="region of interest" description="Disordered" evidence="1">
    <location>
        <begin position="378"/>
        <end position="403"/>
    </location>
</feature>
<evidence type="ECO:0000256" key="2">
    <source>
        <dbReference type="SAM" id="Phobius"/>
    </source>
</evidence>
<evidence type="ECO:0000256" key="1">
    <source>
        <dbReference type="SAM" id="MobiDB-lite"/>
    </source>
</evidence>
<sequence>MGYTGHTSTPPRSIRVILGAKIALACMFFGSTMLTNRYHSALSMKDAPVEMEWQQLADQGLTDNSFVTLTDVQLKQADDNSFDQFMDQFGVDADTEEIEAQFAAAMEDMDAAEVFAMSMAPIQVIPIGADPNSTRELIAIPRNEAWMTEAEYQLDEYGTLSGYVSSFSGDEIAKAMVKLFDVEDAVLEERLAGAEKVYVLQPMREPLDKSQASTNFWFCGLGVSFGLILCCSGGPSALCCVFFMLPSLISLLGYPMRYGRGGNFAKLVYLIIGGALAGVGYQFLIAEGQLGQPNGNPFMHAIGFVALFVGFGAMLSVPTQILCRKLAASVEPPSNRKASKRLSYEAACSLTPPEPEEDAVTPAYIMRTQTNAADALLDSTGNSADTQSTSTQSTSTSASAENAVDPTTYFDSKLTEADAYSLDDELQSISDSLAPLGFASPLAIQWNHQGQTTPTLIQLGCENMVVCDVEMIKGDAYTRLVSVLHDGIAVITLSKGYPVKQDQRLGTSGYYSVADSHQPIDMIGMHLQETVSKAEKRNTSVVLIDTCEVQHACHFGRRVLAEIQSQYGEIDQEVASKNYGRFNVPAKRVIGELTTA</sequence>
<reference evidence="3 4" key="1">
    <citation type="submission" date="2019-02" db="EMBL/GenBank/DDBJ databases">
        <title>Deep-cultivation of Planctomycetes and their phenomic and genomic characterization uncovers novel biology.</title>
        <authorList>
            <person name="Wiegand S."/>
            <person name="Jogler M."/>
            <person name="Boedeker C."/>
            <person name="Pinto D."/>
            <person name="Vollmers J."/>
            <person name="Rivas-Marin E."/>
            <person name="Kohn T."/>
            <person name="Peeters S.H."/>
            <person name="Heuer A."/>
            <person name="Rast P."/>
            <person name="Oberbeckmann S."/>
            <person name="Bunk B."/>
            <person name="Jeske O."/>
            <person name="Meyerdierks A."/>
            <person name="Storesund J.E."/>
            <person name="Kallscheuer N."/>
            <person name="Luecker S."/>
            <person name="Lage O.M."/>
            <person name="Pohl T."/>
            <person name="Merkel B.J."/>
            <person name="Hornburger P."/>
            <person name="Mueller R.-W."/>
            <person name="Bruemmer F."/>
            <person name="Labrenz M."/>
            <person name="Spormann A.M."/>
            <person name="Op den Camp H."/>
            <person name="Overmann J."/>
            <person name="Amann R."/>
            <person name="Jetten M.S.M."/>
            <person name="Mascher T."/>
            <person name="Medema M.H."/>
            <person name="Devos D.P."/>
            <person name="Kaster A.-K."/>
            <person name="Ovreas L."/>
            <person name="Rohde M."/>
            <person name="Galperin M.Y."/>
            <person name="Jogler C."/>
        </authorList>
    </citation>
    <scope>NUCLEOTIDE SEQUENCE [LARGE SCALE GENOMIC DNA]</scope>
    <source>
        <strain evidence="3 4">K23_9</strain>
    </source>
</reference>